<organism evidence="5 6">
    <name type="scientific">Anopheles maculatus</name>
    <dbReference type="NCBI Taxonomy" id="74869"/>
    <lineage>
        <taxon>Eukaryota</taxon>
        <taxon>Metazoa</taxon>
        <taxon>Ecdysozoa</taxon>
        <taxon>Arthropoda</taxon>
        <taxon>Hexapoda</taxon>
        <taxon>Insecta</taxon>
        <taxon>Pterygota</taxon>
        <taxon>Neoptera</taxon>
        <taxon>Endopterygota</taxon>
        <taxon>Diptera</taxon>
        <taxon>Nematocera</taxon>
        <taxon>Culicoidea</taxon>
        <taxon>Culicidae</taxon>
        <taxon>Anophelinae</taxon>
        <taxon>Anopheles</taxon>
        <taxon>Anopheles maculatus group</taxon>
    </lineage>
</organism>
<dbReference type="Pfam" id="PF02234">
    <property type="entry name" value="CDI"/>
    <property type="match status" value="1"/>
</dbReference>
<feature type="domain" description="Cyclin-dependent kinase inhibitor" evidence="4">
    <location>
        <begin position="2"/>
        <end position="32"/>
    </location>
</feature>
<dbReference type="AlphaFoldDB" id="A0A182SCH7"/>
<keyword evidence="6" id="KW-1185">Reference proteome</keyword>
<name>A0A182SCH7_9DIPT</name>
<protein>
    <recommendedName>
        <fullName evidence="4">Cyclin-dependent kinase inhibitor domain-containing protein</fullName>
    </recommendedName>
</protein>
<sequence length="111" mass="12863">MHMKQQDEKKMKRWNFNFRIGEPLDGQFKWVRPHECSVFTLTQAAHVRTTVRRRQATTSDVPQSSSSSSSGDILSPDELMDERAELANRVVKMVQPKITVEAEREMHASIY</sequence>
<reference evidence="5" key="2">
    <citation type="submission" date="2020-05" db="UniProtKB">
        <authorList>
            <consortium name="EnsemblMetazoa"/>
        </authorList>
    </citation>
    <scope>IDENTIFICATION</scope>
    <source>
        <strain evidence="5">maculatus3</strain>
    </source>
</reference>
<evidence type="ECO:0000259" key="4">
    <source>
        <dbReference type="Pfam" id="PF02234"/>
    </source>
</evidence>
<evidence type="ECO:0000313" key="6">
    <source>
        <dbReference type="Proteomes" id="UP000075901"/>
    </source>
</evidence>
<dbReference type="VEuPathDB" id="VectorBase:AMAM004013"/>
<reference evidence="6" key="1">
    <citation type="submission" date="2013-09" db="EMBL/GenBank/DDBJ databases">
        <title>The Genome Sequence of Anopheles maculatus species B.</title>
        <authorList>
            <consortium name="The Broad Institute Genomics Platform"/>
            <person name="Neafsey D.E."/>
            <person name="Besansky N."/>
            <person name="Howell P."/>
            <person name="Walton C."/>
            <person name="Young S.K."/>
            <person name="Zeng Q."/>
            <person name="Gargeya S."/>
            <person name="Fitzgerald M."/>
            <person name="Haas B."/>
            <person name="Abouelleil A."/>
            <person name="Allen A.W."/>
            <person name="Alvarado L."/>
            <person name="Arachchi H.M."/>
            <person name="Berlin A.M."/>
            <person name="Chapman S.B."/>
            <person name="Gainer-Dewar J."/>
            <person name="Goldberg J."/>
            <person name="Griggs A."/>
            <person name="Gujja S."/>
            <person name="Hansen M."/>
            <person name="Howarth C."/>
            <person name="Imamovic A."/>
            <person name="Ireland A."/>
            <person name="Larimer J."/>
            <person name="McCowan C."/>
            <person name="Murphy C."/>
            <person name="Pearson M."/>
            <person name="Poon T.W."/>
            <person name="Priest M."/>
            <person name="Roberts A."/>
            <person name="Saif S."/>
            <person name="Shea T."/>
            <person name="Sisk P."/>
            <person name="Sykes S."/>
            <person name="Wortman J."/>
            <person name="Nusbaum C."/>
            <person name="Birren B."/>
        </authorList>
    </citation>
    <scope>NUCLEOTIDE SEQUENCE [LARGE SCALE GENOMIC DNA]</scope>
    <source>
        <strain evidence="6">maculatus3</strain>
    </source>
</reference>
<dbReference type="Gene3D" id="4.10.365.10">
    <property type="entry name" value="p27"/>
    <property type="match status" value="1"/>
</dbReference>
<accession>A0A182SCH7</accession>
<dbReference type="InterPro" id="IPR044898">
    <property type="entry name" value="CDI_dom_sf"/>
</dbReference>
<dbReference type="EnsemblMetazoa" id="AMAM004013-RA">
    <property type="protein sequence ID" value="AMAM004013-PA"/>
    <property type="gene ID" value="AMAM004013"/>
</dbReference>
<proteinExistence type="inferred from homology"/>
<keyword evidence="2" id="KW-0649">Protein kinase inhibitor</keyword>
<feature type="region of interest" description="Disordered" evidence="3">
    <location>
        <begin position="49"/>
        <end position="79"/>
    </location>
</feature>
<evidence type="ECO:0000313" key="5">
    <source>
        <dbReference type="EnsemblMetazoa" id="AMAM004013-PA"/>
    </source>
</evidence>
<dbReference type="GO" id="GO:0005634">
    <property type="term" value="C:nucleus"/>
    <property type="evidence" value="ECO:0007669"/>
    <property type="project" value="InterPro"/>
</dbReference>
<dbReference type="GO" id="GO:0051726">
    <property type="term" value="P:regulation of cell cycle"/>
    <property type="evidence" value="ECO:0007669"/>
    <property type="project" value="InterPro"/>
</dbReference>
<evidence type="ECO:0000256" key="3">
    <source>
        <dbReference type="SAM" id="MobiDB-lite"/>
    </source>
</evidence>
<evidence type="ECO:0000256" key="1">
    <source>
        <dbReference type="ARBA" id="ARBA00006726"/>
    </source>
</evidence>
<evidence type="ECO:0000256" key="2">
    <source>
        <dbReference type="ARBA" id="ARBA00023013"/>
    </source>
</evidence>
<comment type="similarity">
    <text evidence="1">Belongs to the CDI family.</text>
</comment>
<dbReference type="Proteomes" id="UP000075901">
    <property type="component" value="Unassembled WGS sequence"/>
</dbReference>
<dbReference type="GO" id="GO:0004861">
    <property type="term" value="F:cyclin-dependent protein serine/threonine kinase inhibitor activity"/>
    <property type="evidence" value="ECO:0007669"/>
    <property type="project" value="InterPro"/>
</dbReference>
<dbReference type="InterPro" id="IPR003175">
    <property type="entry name" value="CDI_dom"/>
</dbReference>